<gene>
    <name evidence="1" type="ORF">CAEBREN_07170</name>
</gene>
<sequence>MYSFCVCGPVATDGQGDIARPKLYFCGHHHYDGFFLHICGVYSDMNFVSNSIFQFMFLKKRLK</sequence>
<reference evidence="2" key="1">
    <citation type="submission" date="2011-07" db="EMBL/GenBank/DDBJ databases">
        <authorList>
            <consortium name="Caenorhabditis brenneri Sequencing and Analysis Consortium"/>
            <person name="Wilson R.K."/>
        </authorList>
    </citation>
    <scope>NUCLEOTIDE SEQUENCE [LARGE SCALE GENOMIC DNA]</scope>
    <source>
        <strain evidence="2">PB2801</strain>
    </source>
</reference>
<dbReference type="InParanoid" id="G0MH80"/>
<protein>
    <submittedName>
        <fullName evidence="1">Uncharacterized protein</fullName>
    </submittedName>
</protein>
<organism evidence="2">
    <name type="scientific">Caenorhabditis brenneri</name>
    <name type="common">Nematode worm</name>
    <dbReference type="NCBI Taxonomy" id="135651"/>
    <lineage>
        <taxon>Eukaryota</taxon>
        <taxon>Metazoa</taxon>
        <taxon>Ecdysozoa</taxon>
        <taxon>Nematoda</taxon>
        <taxon>Chromadorea</taxon>
        <taxon>Rhabditida</taxon>
        <taxon>Rhabditina</taxon>
        <taxon>Rhabditomorpha</taxon>
        <taxon>Rhabditoidea</taxon>
        <taxon>Rhabditidae</taxon>
        <taxon>Peloderinae</taxon>
        <taxon>Caenorhabditis</taxon>
    </lineage>
</organism>
<keyword evidence="2" id="KW-1185">Reference proteome</keyword>
<dbReference type="HOGENOM" id="CLU_2887840_0_0_1"/>
<dbReference type="Proteomes" id="UP000008068">
    <property type="component" value="Unassembled WGS sequence"/>
</dbReference>
<dbReference type="AlphaFoldDB" id="G0MH80"/>
<dbReference type="EMBL" id="GL379794">
    <property type="protein sequence ID" value="EGT58034.1"/>
    <property type="molecule type" value="Genomic_DNA"/>
</dbReference>
<accession>G0MH80</accession>
<name>G0MH80_CAEBE</name>
<evidence type="ECO:0000313" key="1">
    <source>
        <dbReference type="EMBL" id="EGT58034.1"/>
    </source>
</evidence>
<proteinExistence type="predicted"/>
<evidence type="ECO:0000313" key="2">
    <source>
        <dbReference type="Proteomes" id="UP000008068"/>
    </source>
</evidence>